<feature type="signal peptide" evidence="2">
    <location>
        <begin position="1"/>
        <end position="25"/>
    </location>
</feature>
<evidence type="ECO:0000313" key="5">
    <source>
        <dbReference type="Proteomes" id="UP000008225"/>
    </source>
</evidence>
<sequence length="84" mass="9300">MGLSGFLPILVPFILLGDVQGPGHAEGSFWDLCPKIPVRCPMDEIDHCTKRRDGPENMKCCMYSGGKKCVALKKVGLHKEELEQ</sequence>
<dbReference type="InterPro" id="IPR051388">
    <property type="entry name" value="Serpin_venom_toxin"/>
</dbReference>
<dbReference type="GO" id="GO:0030414">
    <property type="term" value="F:peptidase inhibitor activity"/>
    <property type="evidence" value="ECO:0007669"/>
    <property type="project" value="InterPro"/>
</dbReference>
<evidence type="ECO:0000313" key="4">
    <source>
        <dbReference type="Ensembl" id="ENSCJAP00000032027.5"/>
    </source>
</evidence>
<keyword evidence="1" id="KW-1015">Disulfide bond</keyword>
<dbReference type="OMA" id="CPMDEID"/>
<dbReference type="Ensembl" id="ENSCJAT00000033852.5">
    <property type="protein sequence ID" value="ENSCJAP00000032027.5"/>
    <property type="gene ID" value="ENSCJAG00000039425.3"/>
</dbReference>
<dbReference type="Bgee" id="ENSCJAG00000039425">
    <property type="expression patterns" value="Expressed in testis and 1 other cell type or tissue"/>
</dbReference>
<dbReference type="GO" id="GO:0005615">
    <property type="term" value="C:extracellular space"/>
    <property type="evidence" value="ECO:0007669"/>
    <property type="project" value="TreeGrafter"/>
</dbReference>
<name>F7D3M6_CALJA</name>
<dbReference type="Pfam" id="PF00095">
    <property type="entry name" value="WAP"/>
    <property type="match status" value="1"/>
</dbReference>
<dbReference type="PANTHER" id="PTHR46751">
    <property type="entry name" value="EPPIN"/>
    <property type="match status" value="1"/>
</dbReference>
<evidence type="ECO:0000259" key="3">
    <source>
        <dbReference type="Pfam" id="PF00095"/>
    </source>
</evidence>
<feature type="domain" description="WAP" evidence="3">
    <location>
        <begin position="33"/>
        <end position="71"/>
    </location>
</feature>
<gene>
    <name evidence="4" type="primary">WFDC6</name>
</gene>
<dbReference type="SUPFAM" id="SSF57256">
    <property type="entry name" value="Elafin-like"/>
    <property type="match status" value="1"/>
</dbReference>
<dbReference type="InParanoid" id="F7D3M6"/>
<reference evidence="4" key="3">
    <citation type="submission" date="2025-09" db="UniProtKB">
        <authorList>
            <consortium name="Ensembl"/>
        </authorList>
    </citation>
    <scope>IDENTIFICATION</scope>
</reference>
<dbReference type="Gene3D" id="4.10.75.10">
    <property type="entry name" value="Elafin-like"/>
    <property type="match status" value="1"/>
</dbReference>
<dbReference type="PANTHER" id="PTHR46751:SF1">
    <property type="entry name" value="WAP FOUR-DISULFIDE CORE DOMAIN PROTEIN 6A"/>
    <property type="match status" value="1"/>
</dbReference>
<keyword evidence="5" id="KW-1185">Reference proteome</keyword>
<proteinExistence type="predicted"/>
<dbReference type="InterPro" id="IPR036645">
    <property type="entry name" value="Elafin-like_sf"/>
</dbReference>
<evidence type="ECO:0000256" key="1">
    <source>
        <dbReference type="ARBA" id="ARBA00023157"/>
    </source>
</evidence>
<dbReference type="FunCoup" id="F7D3M6">
    <property type="interactions" value="5"/>
</dbReference>
<keyword evidence="2" id="KW-0732">Signal</keyword>
<organism evidence="4 5">
    <name type="scientific">Callithrix jacchus</name>
    <name type="common">White-tufted-ear marmoset</name>
    <name type="synonym">Simia Jacchus</name>
    <dbReference type="NCBI Taxonomy" id="9483"/>
    <lineage>
        <taxon>Eukaryota</taxon>
        <taxon>Metazoa</taxon>
        <taxon>Chordata</taxon>
        <taxon>Craniata</taxon>
        <taxon>Vertebrata</taxon>
        <taxon>Euteleostomi</taxon>
        <taxon>Mammalia</taxon>
        <taxon>Eutheria</taxon>
        <taxon>Euarchontoglires</taxon>
        <taxon>Primates</taxon>
        <taxon>Haplorrhini</taxon>
        <taxon>Platyrrhini</taxon>
        <taxon>Cebidae</taxon>
        <taxon>Callitrichinae</taxon>
        <taxon>Callithrix</taxon>
        <taxon>Callithrix</taxon>
    </lineage>
</organism>
<dbReference type="AlphaFoldDB" id="F7D3M6"/>
<protein>
    <submittedName>
        <fullName evidence="4">WAP four-disulfide core domain 6</fullName>
    </submittedName>
</protein>
<feature type="chain" id="PRO_5035190649" evidence="2">
    <location>
        <begin position="26"/>
        <end position="84"/>
    </location>
</feature>
<reference evidence="4" key="2">
    <citation type="submission" date="2025-08" db="UniProtKB">
        <authorList>
            <consortium name="Ensembl"/>
        </authorList>
    </citation>
    <scope>IDENTIFICATION</scope>
</reference>
<dbReference type="Proteomes" id="UP000008225">
    <property type="component" value="Chromosome 5"/>
</dbReference>
<dbReference type="GeneTree" id="ENSGT00940000164575"/>
<accession>F7D3M6</accession>
<evidence type="ECO:0000256" key="2">
    <source>
        <dbReference type="SAM" id="SignalP"/>
    </source>
</evidence>
<reference evidence="4" key="1">
    <citation type="submission" date="2009-03" db="EMBL/GenBank/DDBJ databases">
        <authorList>
            <person name="Warren W."/>
            <person name="Ye L."/>
            <person name="Minx P."/>
            <person name="Worley K."/>
            <person name="Gibbs R."/>
            <person name="Wilson R.K."/>
        </authorList>
    </citation>
    <scope>NUCLEOTIDE SEQUENCE [LARGE SCALE GENOMIC DNA]</scope>
</reference>
<dbReference type="InterPro" id="IPR008197">
    <property type="entry name" value="WAP_dom"/>
</dbReference>
<dbReference type="STRING" id="9483.ENSCJAP00000032027"/>